<feature type="transmembrane region" description="Helical" evidence="16">
    <location>
        <begin position="413"/>
        <end position="436"/>
    </location>
</feature>
<comment type="subcellular location">
    <subcellularLocation>
        <location evidence="1">Mitochondrion inner membrane</location>
        <topology evidence="1">Multi-pass membrane protein</topology>
    </subcellularLocation>
</comment>
<keyword evidence="13 16" id="KW-0496">Mitochondrion</keyword>
<dbReference type="NCBIfam" id="TIGR01974">
    <property type="entry name" value="NDH_I_L"/>
    <property type="match status" value="1"/>
</dbReference>
<keyword evidence="14 16" id="KW-0472">Membrane</keyword>
<feature type="transmembrane region" description="Helical" evidence="16">
    <location>
        <begin position="463"/>
        <end position="479"/>
    </location>
</feature>
<feature type="domain" description="NADH:quinone oxidoreductase/Mrp antiporter transmembrane" evidence="17">
    <location>
        <begin position="139"/>
        <end position="422"/>
    </location>
</feature>
<dbReference type="EMBL" id="KT004433">
    <property type="protein sequence ID" value="AKP94568.1"/>
    <property type="molecule type" value="Genomic_DNA"/>
</dbReference>
<comment type="function">
    <text evidence="16">Core subunit of the mitochondrial membrane respiratory chain NADH dehydrogenase (Complex I) which catalyzes electron transfer from NADH through the respiratory chain, using ubiquinone as an electron acceptor. Essential for the catalytic activity and assembly of complex I.</text>
</comment>
<dbReference type="GO" id="GO:0015990">
    <property type="term" value="P:electron transport coupled proton transport"/>
    <property type="evidence" value="ECO:0007669"/>
    <property type="project" value="TreeGrafter"/>
</dbReference>
<dbReference type="CTD" id="4540"/>
<comment type="catalytic activity">
    <reaction evidence="15 16">
        <text>a ubiquinone + NADH + 5 H(+)(in) = a ubiquinol + NAD(+) + 4 H(+)(out)</text>
        <dbReference type="Rhea" id="RHEA:29091"/>
        <dbReference type="Rhea" id="RHEA-COMP:9565"/>
        <dbReference type="Rhea" id="RHEA-COMP:9566"/>
        <dbReference type="ChEBI" id="CHEBI:15378"/>
        <dbReference type="ChEBI" id="CHEBI:16389"/>
        <dbReference type="ChEBI" id="CHEBI:17976"/>
        <dbReference type="ChEBI" id="CHEBI:57540"/>
        <dbReference type="ChEBI" id="CHEBI:57945"/>
        <dbReference type="EC" id="7.1.1.2"/>
    </reaction>
</comment>
<evidence type="ECO:0000256" key="3">
    <source>
        <dbReference type="ARBA" id="ARBA00021096"/>
    </source>
</evidence>
<evidence type="ECO:0000256" key="8">
    <source>
        <dbReference type="ARBA" id="ARBA00022967"/>
    </source>
</evidence>
<dbReference type="InterPro" id="IPR018393">
    <property type="entry name" value="NADHpl_OxRdtase_5_subgr"/>
</dbReference>
<feature type="transmembrane region" description="Helical" evidence="16">
    <location>
        <begin position="122"/>
        <end position="139"/>
    </location>
</feature>
<keyword evidence="10 16" id="KW-1133">Transmembrane helix</keyword>
<feature type="transmembrane region" description="Helical" evidence="16">
    <location>
        <begin position="215"/>
        <end position="235"/>
    </location>
</feature>
<dbReference type="InterPro" id="IPR003945">
    <property type="entry name" value="NU5C-like"/>
</dbReference>
<evidence type="ECO:0000313" key="20">
    <source>
        <dbReference type="EMBL" id="AKP94568.1"/>
    </source>
</evidence>
<evidence type="ECO:0000256" key="15">
    <source>
        <dbReference type="ARBA" id="ARBA00049551"/>
    </source>
</evidence>
<evidence type="ECO:0000256" key="4">
    <source>
        <dbReference type="ARBA" id="ARBA00022448"/>
    </source>
</evidence>
<keyword evidence="8" id="KW-1278">Translocase</keyword>
<feature type="transmembrane region" description="Helical" evidence="16">
    <location>
        <begin position="279"/>
        <end position="300"/>
    </location>
</feature>
<feature type="transmembrane region" description="Helical" evidence="16">
    <location>
        <begin position="44"/>
        <end position="61"/>
    </location>
</feature>
<feature type="transmembrane region" description="Helical" evidence="16">
    <location>
        <begin position="374"/>
        <end position="393"/>
    </location>
</feature>
<dbReference type="GO" id="GO:0003954">
    <property type="term" value="F:NADH dehydrogenase activity"/>
    <property type="evidence" value="ECO:0007669"/>
    <property type="project" value="TreeGrafter"/>
</dbReference>
<evidence type="ECO:0000256" key="12">
    <source>
        <dbReference type="ARBA" id="ARBA00023075"/>
    </source>
</evidence>
<keyword evidence="6 16" id="KW-0812">Transmembrane</keyword>
<evidence type="ECO:0000256" key="1">
    <source>
        <dbReference type="ARBA" id="ARBA00004448"/>
    </source>
</evidence>
<evidence type="ECO:0000256" key="13">
    <source>
        <dbReference type="ARBA" id="ARBA00023128"/>
    </source>
</evidence>
<evidence type="ECO:0000256" key="16">
    <source>
        <dbReference type="RuleBase" id="RU003404"/>
    </source>
</evidence>
<dbReference type="InterPro" id="IPR010934">
    <property type="entry name" value="NADH_DH_su5_C"/>
</dbReference>
<evidence type="ECO:0000256" key="10">
    <source>
        <dbReference type="ARBA" id="ARBA00022989"/>
    </source>
</evidence>
<protein>
    <recommendedName>
        <fullName evidence="3 16">NADH-ubiquinone oxidoreductase chain 5</fullName>
        <ecNumber evidence="2 16">7.1.1.2</ecNumber>
    </recommendedName>
</protein>
<dbReference type="InterPro" id="IPR001516">
    <property type="entry name" value="Proton_antipo_N"/>
</dbReference>
<sequence>MHPTSLMMTSSLIIVFALLAYPVLSTLSPRPQAPDWAVSHVKTAVKLAFFVSLLPLFLFFNEGAETIITSWSWMNTTCFDINISLKFDHYSIIFTPIALYVTWSILEFASWYMHADPNMNRFFKYLLVFLIAMIILVTANNMFQLFIGWEGVGIMSFLLIGWWYGRADANTAALQAVVYNRVGDIGLIFAMAWMAMNLNSWEMQQIFAASKDFDLTFPLLGLIVAATGKSAQFGLHPWLPSAMEGPTPVSALLHSSTMVVAGIFLLVRMSPLLEGNQTALTTCLCLGALTTLFTATCALTQNDIKKIVAFSTSSQLGLMMVTIGLNQPQLAFLHICTHAFFKAMLFLCSGSVIHSLNDEQDIRKMGGMHHLTPFTSSCLTIGSLALTGTPFLAGFFSKDAIIEALNTSHLNAWALVLTLLATSFTAIYSLRVVFFVSMGHPRFNSLSPINENNPAVINPIKRLAWGSIVAGLLITSSIIPLKTPIMTMPPLLKLAALIVTIIGLLLALELASLTNKQYQKTPHLPLHHFSNMLGFYPSIIHRFTPKLNLVLGQTIASQMLDQTWMEKVGPKAVASSNIPLVTTTSNTQQGLIKTYLALFLLSLTLALLMVTY</sequence>
<feature type="transmembrane region" description="Helical" evidence="16">
    <location>
        <begin position="90"/>
        <end position="110"/>
    </location>
</feature>
<feature type="transmembrane region" description="Helical" evidence="16">
    <location>
        <begin position="331"/>
        <end position="353"/>
    </location>
</feature>
<dbReference type="PANTHER" id="PTHR42829:SF2">
    <property type="entry name" value="NADH-UBIQUINONE OXIDOREDUCTASE CHAIN 5"/>
    <property type="match status" value="1"/>
</dbReference>
<accession>A0A0U2DUF8</accession>
<feature type="transmembrane region" description="Helical" evidence="16">
    <location>
        <begin position="6"/>
        <end position="24"/>
    </location>
</feature>
<keyword evidence="4 16" id="KW-0813">Transport</keyword>
<keyword evidence="9" id="KW-0249">Electron transport</keyword>
<proteinExistence type="inferred from homology"/>
<gene>
    <name evidence="20" type="primary">ND5</name>
</gene>
<evidence type="ECO:0000256" key="5">
    <source>
        <dbReference type="ARBA" id="ARBA00022660"/>
    </source>
</evidence>
<dbReference type="Pfam" id="PF00361">
    <property type="entry name" value="Proton_antipo_M"/>
    <property type="match status" value="1"/>
</dbReference>
<dbReference type="InterPro" id="IPR001750">
    <property type="entry name" value="ND/Mrp_TM"/>
</dbReference>
<evidence type="ECO:0000259" key="17">
    <source>
        <dbReference type="Pfam" id="PF00361"/>
    </source>
</evidence>
<dbReference type="Pfam" id="PF00662">
    <property type="entry name" value="Proton_antipo_N"/>
    <property type="match status" value="1"/>
</dbReference>
<keyword evidence="12 16" id="KW-0830">Ubiquinone</keyword>
<feature type="transmembrane region" description="Helical" evidence="16">
    <location>
        <begin position="145"/>
        <end position="165"/>
    </location>
</feature>
<feature type="transmembrane region" description="Helical" evidence="16">
    <location>
        <begin position="247"/>
        <end position="267"/>
    </location>
</feature>
<evidence type="ECO:0000259" key="19">
    <source>
        <dbReference type="Pfam" id="PF06455"/>
    </source>
</evidence>
<evidence type="ECO:0000256" key="2">
    <source>
        <dbReference type="ARBA" id="ARBA00012944"/>
    </source>
</evidence>
<dbReference type="PANTHER" id="PTHR42829">
    <property type="entry name" value="NADH-UBIQUINONE OXIDOREDUCTASE CHAIN 5"/>
    <property type="match status" value="1"/>
</dbReference>
<comment type="similarity">
    <text evidence="16">Belongs to the complex I subunit 5 family.</text>
</comment>
<feature type="transmembrane region" description="Helical" evidence="16">
    <location>
        <begin position="307"/>
        <end position="325"/>
    </location>
</feature>
<keyword evidence="5" id="KW-0679">Respiratory chain</keyword>
<geneLocation type="mitochondrion" evidence="20"/>
<dbReference type="GO" id="GO:0008137">
    <property type="term" value="F:NADH dehydrogenase (ubiquinone) activity"/>
    <property type="evidence" value="ECO:0007669"/>
    <property type="project" value="UniProtKB-EC"/>
</dbReference>
<dbReference type="RefSeq" id="YP_009159150.1">
    <property type="nucleotide sequence ID" value="NC_027588.1"/>
</dbReference>
<dbReference type="EC" id="7.1.1.2" evidence="2 16"/>
<feature type="domain" description="NADH dehydrogenase subunit 5 C-terminal" evidence="19">
    <location>
        <begin position="428"/>
        <end position="609"/>
    </location>
</feature>
<evidence type="ECO:0000256" key="7">
    <source>
        <dbReference type="ARBA" id="ARBA00022792"/>
    </source>
</evidence>
<evidence type="ECO:0000256" key="11">
    <source>
        <dbReference type="ARBA" id="ARBA00023027"/>
    </source>
</evidence>
<dbReference type="GO" id="GO:0042773">
    <property type="term" value="P:ATP synthesis coupled electron transport"/>
    <property type="evidence" value="ECO:0007669"/>
    <property type="project" value="InterPro"/>
</dbReference>
<dbReference type="GO" id="GO:0005743">
    <property type="term" value="C:mitochondrial inner membrane"/>
    <property type="evidence" value="ECO:0007669"/>
    <property type="project" value="UniProtKB-SubCell"/>
</dbReference>
<evidence type="ECO:0000256" key="14">
    <source>
        <dbReference type="ARBA" id="ARBA00023136"/>
    </source>
</evidence>
<evidence type="ECO:0000256" key="6">
    <source>
        <dbReference type="ARBA" id="ARBA00022692"/>
    </source>
</evidence>
<feature type="domain" description="NADH-Ubiquinone oxidoreductase (complex I) chain 5 N-terminal" evidence="18">
    <location>
        <begin position="73"/>
        <end position="123"/>
    </location>
</feature>
<feature type="transmembrane region" description="Helical" evidence="16">
    <location>
        <begin position="491"/>
        <end position="511"/>
    </location>
</feature>
<dbReference type="GeneID" id="25076565"/>
<name>A0A0U2DUF8_9TELE</name>
<organism evidence="20">
    <name type="scientific">Leptoclinus maculatus</name>
    <dbReference type="NCBI Taxonomy" id="980417"/>
    <lineage>
        <taxon>Eukaryota</taxon>
        <taxon>Metazoa</taxon>
        <taxon>Chordata</taxon>
        <taxon>Craniata</taxon>
        <taxon>Vertebrata</taxon>
        <taxon>Euteleostomi</taxon>
        <taxon>Actinopterygii</taxon>
        <taxon>Neopterygii</taxon>
        <taxon>Teleostei</taxon>
        <taxon>Neoteleostei</taxon>
        <taxon>Acanthomorphata</taxon>
        <taxon>Eupercaria</taxon>
        <taxon>Perciformes</taxon>
        <taxon>Cottioidei</taxon>
        <taxon>Zoarcales</taxon>
        <taxon>Stichaeidae</taxon>
        <taxon>Lumpeninae</taxon>
        <taxon>Leptoclinus</taxon>
    </lineage>
</organism>
<dbReference type="PRINTS" id="PR01434">
    <property type="entry name" value="NADHDHGNASE5"/>
</dbReference>
<reference evidence="20" key="1">
    <citation type="journal article" date="2015" name="Mitochondrial DNA">
        <title>Complete mitochondrial genomes for Icelus spatula, Aspidophoroides olrikii and Leptoclinus maculatus: pan-Arctic marine fishes from Canadian waters.</title>
        <authorList>
            <person name="Swanburg T."/>
            <person name="Horne J.B."/>
            <person name="Baillie S."/>
            <person name="King S.D."/>
            <person name="McBride M.C."/>
            <person name="Mackley M.P."/>
            <person name="Paterson I.G."/>
            <person name="Bradbury I.R."/>
            <person name="Bentzen P."/>
        </authorList>
    </citation>
    <scope>NUCLEOTIDE SEQUENCE</scope>
</reference>
<dbReference type="Pfam" id="PF06455">
    <property type="entry name" value="NADH5_C"/>
    <property type="match status" value="1"/>
</dbReference>
<keyword evidence="7" id="KW-0999">Mitochondrion inner membrane</keyword>
<keyword evidence="20" id="KW-0560">Oxidoreductase</keyword>
<keyword evidence="11 16" id="KW-0520">NAD</keyword>
<feature type="transmembrane region" description="Helical" evidence="16">
    <location>
        <begin position="594"/>
        <end position="611"/>
    </location>
</feature>
<dbReference type="AlphaFoldDB" id="A0A0U2DUF8"/>
<feature type="transmembrane region" description="Helical" evidence="16">
    <location>
        <begin position="177"/>
        <end position="195"/>
    </location>
</feature>
<evidence type="ECO:0000256" key="9">
    <source>
        <dbReference type="ARBA" id="ARBA00022982"/>
    </source>
</evidence>
<evidence type="ECO:0000259" key="18">
    <source>
        <dbReference type="Pfam" id="PF00662"/>
    </source>
</evidence>